<dbReference type="AlphaFoldDB" id="A0A7Z7NPG8"/>
<evidence type="ECO:0000313" key="1">
    <source>
        <dbReference type="EMBL" id="SPC22498.1"/>
    </source>
</evidence>
<sequence length="177" mass="21132">MDQRLLKKYREYANTEEAFAVLFVKKHLAQAKGNWVDVVNCRRYEMSSDDLHFKFVVGGLYERRIQPQYPPRSSYTINGKFDERTYYLMVRAITWETAHKDIEQQKSKRVKPVKFKITGVSYDKNRNNKNYFREDAPQEIKALANNLHDRTDPLWDKAVQYVNGPEFVYEVRQARIL</sequence>
<name>A0A7Z7NPG8_9BURK</name>
<dbReference type="EMBL" id="LT978514">
    <property type="protein sequence ID" value="SPC22498.1"/>
    <property type="molecule type" value="Genomic_DNA"/>
</dbReference>
<organism evidence="1 2">
    <name type="scientific">Cupriavidus taiwanensis</name>
    <dbReference type="NCBI Taxonomy" id="164546"/>
    <lineage>
        <taxon>Bacteria</taxon>
        <taxon>Pseudomonadati</taxon>
        <taxon>Pseudomonadota</taxon>
        <taxon>Betaproteobacteria</taxon>
        <taxon>Burkholderiales</taxon>
        <taxon>Burkholderiaceae</taxon>
        <taxon>Cupriavidus</taxon>
    </lineage>
</organism>
<accession>A0A7Z7NPG8</accession>
<gene>
    <name evidence="1" type="ORF">CBM2594_B30348</name>
</gene>
<evidence type="ECO:0000313" key="2">
    <source>
        <dbReference type="Proteomes" id="UP000257139"/>
    </source>
</evidence>
<protein>
    <submittedName>
        <fullName evidence="1">Uncharacterized protein</fullName>
    </submittedName>
</protein>
<proteinExistence type="predicted"/>
<dbReference type="Proteomes" id="UP000257139">
    <property type="component" value="Chromosome CBM2594_b"/>
</dbReference>
<dbReference type="RefSeq" id="WP_025583271.1">
    <property type="nucleotide sequence ID" value="NZ_LT976872.1"/>
</dbReference>
<reference evidence="1 2" key="1">
    <citation type="submission" date="2018-01" db="EMBL/GenBank/DDBJ databases">
        <authorList>
            <person name="Clerissi C."/>
        </authorList>
    </citation>
    <scope>NUCLEOTIDE SEQUENCE [LARGE SCALE GENOMIC DNA]</scope>
    <source>
        <strain evidence="1">Cupriavidus taiwanensis STM 6021</strain>
    </source>
</reference>